<accession>A0A1X0QAB9</accession>
<comment type="caution">
    <text evidence="1">The sequence shown here is derived from an EMBL/GenBank/DDBJ whole genome shotgun (WGS) entry which is preliminary data.</text>
</comment>
<organism evidence="1 2">
    <name type="scientific">Hepatospora eriocheir</name>
    <dbReference type="NCBI Taxonomy" id="1081669"/>
    <lineage>
        <taxon>Eukaryota</taxon>
        <taxon>Fungi</taxon>
        <taxon>Fungi incertae sedis</taxon>
        <taxon>Microsporidia</taxon>
        <taxon>Hepatosporidae</taxon>
        <taxon>Hepatospora</taxon>
    </lineage>
</organism>
<evidence type="ECO:0000313" key="2">
    <source>
        <dbReference type="Proteomes" id="UP000192356"/>
    </source>
</evidence>
<proteinExistence type="predicted"/>
<dbReference type="Proteomes" id="UP000192356">
    <property type="component" value="Unassembled WGS sequence"/>
</dbReference>
<sequence length="199" mass="23612">MQKKDKIKKDHLFDTIEHSVTKMDNEYGANFMEWIKNEQNCKLIGSHLKKYINLYRESKTITTIKWISADWTLRSIILLTRVLLLDPPKSLNESDHTKYKKSVPRIMFGCIYTWNPIFIGEYLLSVTSSLNNSEKSEILYQILNEFNSDKLKAILTVLDKKCNKELKILLLNKFKNRIYMNNTDKWERTDSFLDAMKFL</sequence>
<dbReference type="EMBL" id="LVKB01000067">
    <property type="protein sequence ID" value="ORD96707.1"/>
    <property type="molecule type" value="Genomic_DNA"/>
</dbReference>
<dbReference type="VEuPathDB" id="MicrosporidiaDB:A0H76_2059"/>
<gene>
    <name evidence="1" type="ORF">HERIO_1382</name>
</gene>
<reference evidence="1 2" key="1">
    <citation type="journal article" date="2017" name="Environ. Microbiol.">
        <title>Decay of the glycolytic pathway and adaptation to intranuclear parasitism within Enterocytozoonidae microsporidia.</title>
        <authorList>
            <person name="Wiredu Boakye D."/>
            <person name="Jaroenlak P."/>
            <person name="Prachumwat A."/>
            <person name="Williams T.A."/>
            <person name="Bateman K.S."/>
            <person name="Itsathitphaisarn O."/>
            <person name="Sritunyalucksana K."/>
            <person name="Paszkiewicz K.H."/>
            <person name="Moore K.A."/>
            <person name="Stentiford G.D."/>
            <person name="Williams B.A."/>
        </authorList>
    </citation>
    <scope>NUCLEOTIDE SEQUENCE [LARGE SCALE GENOMIC DNA]</scope>
    <source>
        <strain evidence="1 2">GB1</strain>
    </source>
</reference>
<protein>
    <submittedName>
        <fullName evidence="1">Uncharacterized protein</fullName>
    </submittedName>
</protein>
<keyword evidence="2" id="KW-1185">Reference proteome</keyword>
<evidence type="ECO:0000313" key="1">
    <source>
        <dbReference type="EMBL" id="ORD96707.1"/>
    </source>
</evidence>
<name>A0A1X0QAB9_9MICR</name>
<dbReference type="OrthoDB" id="2158148at2759"/>
<dbReference type="VEuPathDB" id="MicrosporidiaDB:HERIO_1382"/>
<dbReference type="AlphaFoldDB" id="A0A1X0QAB9"/>